<keyword evidence="2" id="KW-0472">Membrane</keyword>
<evidence type="ECO:0000256" key="1">
    <source>
        <dbReference type="SAM" id="MobiDB-lite"/>
    </source>
</evidence>
<organism evidence="3">
    <name type="scientific">Amblyomma parvum</name>
    <name type="common">South American tick</name>
    <dbReference type="NCBI Taxonomy" id="251391"/>
    <lineage>
        <taxon>Eukaryota</taxon>
        <taxon>Metazoa</taxon>
        <taxon>Ecdysozoa</taxon>
        <taxon>Arthropoda</taxon>
        <taxon>Chelicerata</taxon>
        <taxon>Arachnida</taxon>
        <taxon>Acari</taxon>
        <taxon>Parasitiformes</taxon>
        <taxon>Ixodida</taxon>
        <taxon>Ixodoidea</taxon>
        <taxon>Ixodidae</taxon>
        <taxon>Amblyomminae</taxon>
        <taxon>Amblyomma</taxon>
    </lineage>
</organism>
<sequence length="132" mass="14749">MFVPNLWVGSLQFGFLVCVCCWAAAASLQTYGDVLAWRYVHEMKPLQSWHRKNKDQCGLGLDHPTDHDQRLDPHITDCGDFFLFALPRLFLESPLMSGAGLGHSARQPAVTVGQQSGNASFSASGTRRWRQE</sequence>
<feature type="region of interest" description="Disordered" evidence="1">
    <location>
        <begin position="107"/>
        <end position="132"/>
    </location>
</feature>
<dbReference type="AlphaFoldDB" id="A0A023G0H8"/>
<dbReference type="EMBL" id="GBBL01000121">
    <property type="protein sequence ID" value="JAC27199.1"/>
    <property type="molecule type" value="mRNA"/>
</dbReference>
<protein>
    <submittedName>
        <fullName evidence="3">Putative secreted protein</fullName>
    </submittedName>
</protein>
<feature type="compositionally biased region" description="Polar residues" evidence="1">
    <location>
        <begin position="112"/>
        <end position="125"/>
    </location>
</feature>
<reference evidence="3" key="1">
    <citation type="submission" date="2014-03" db="EMBL/GenBank/DDBJ databases">
        <title>The sialotranscriptome of Amblyomma triste, Amblyomma parvum and Amblyomma cajennense ticks, uncovered by 454-based RNA-seq.</title>
        <authorList>
            <person name="Garcia G.R."/>
            <person name="Gardinassi L.G."/>
            <person name="Ribeiro J.M."/>
            <person name="Anatrielo E."/>
            <person name="Ferreira B.R."/>
            <person name="Moreira H.N."/>
            <person name="Mafra C."/>
            <person name="Olegario M.M."/>
            <person name="Szabo P.J."/>
            <person name="Miranda-Santos I.K."/>
            <person name="Maruyama S.R."/>
        </authorList>
    </citation>
    <scope>NUCLEOTIDE SEQUENCE</scope>
    <source>
        <strain evidence="3">Araguapaz</strain>
        <tissue evidence="3">Salivary glands</tissue>
    </source>
</reference>
<accession>A0A023G0H8</accession>
<feature type="transmembrane region" description="Helical" evidence="2">
    <location>
        <begin position="6"/>
        <end position="28"/>
    </location>
</feature>
<proteinExistence type="evidence at transcript level"/>
<evidence type="ECO:0000256" key="2">
    <source>
        <dbReference type="SAM" id="Phobius"/>
    </source>
</evidence>
<keyword evidence="2" id="KW-1133">Transmembrane helix</keyword>
<evidence type="ECO:0000313" key="3">
    <source>
        <dbReference type="EMBL" id="JAC27199.1"/>
    </source>
</evidence>
<name>A0A023G0H8_AMBPA</name>
<keyword evidence="2" id="KW-0812">Transmembrane</keyword>